<evidence type="ECO:0000313" key="2">
    <source>
        <dbReference type="EMBL" id="KXT05608.1"/>
    </source>
</evidence>
<name>A0A139HT29_9PEZI</name>
<comment type="caution">
    <text evidence="2">The sequence shown here is derived from an EMBL/GenBank/DDBJ whole genome shotgun (WGS) entry which is preliminary data.</text>
</comment>
<proteinExistence type="predicted"/>
<reference evidence="2 3" key="1">
    <citation type="submission" date="2015-07" db="EMBL/GenBank/DDBJ databases">
        <title>Comparative genomics of the Sigatoka disease complex on banana suggests a link between parallel evolutionary changes in Pseudocercospora fijiensis and Pseudocercospora eumusae and increased virulence on the banana host.</title>
        <authorList>
            <person name="Chang T.-C."/>
            <person name="Salvucci A."/>
            <person name="Crous P.W."/>
            <person name="Stergiopoulos I."/>
        </authorList>
    </citation>
    <scope>NUCLEOTIDE SEQUENCE [LARGE SCALE GENOMIC DNA]</scope>
    <source>
        <strain evidence="2 3">CBS 114824</strain>
    </source>
</reference>
<feature type="region of interest" description="Disordered" evidence="1">
    <location>
        <begin position="1"/>
        <end position="20"/>
    </location>
</feature>
<dbReference type="EMBL" id="LFZN01000011">
    <property type="protein sequence ID" value="KXT05608.1"/>
    <property type="molecule type" value="Genomic_DNA"/>
</dbReference>
<dbReference type="AlphaFoldDB" id="A0A139HT29"/>
<evidence type="ECO:0000313" key="3">
    <source>
        <dbReference type="Proteomes" id="UP000070133"/>
    </source>
</evidence>
<evidence type="ECO:0008006" key="4">
    <source>
        <dbReference type="Google" id="ProtNLM"/>
    </source>
</evidence>
<gene>
    <name evidence="2" type="ORF">AC578_5612</name>
</gene>
<feature type="compositionally biased region" description="Basic and acidic residues" evidence="1">
    <location>
        <begin position="10"/>
        <end position="20"/>
    </location>
</feature>
<evidence type="ECO:0000256" key="1">
    <source>
        <dbReference type="SAM" id="MobiDB-lite"/>
    </source>
</evidence>
<dbReference type="Proteomes" id="UP000070133">
    <property type="component" value="Unassembled WGS sequence"/>
</dbReference>
<dbReference type="OrthoDB" id="3637259at2759"/>
<sequence>MLSRTNAAKEAMDQAGREVDAKRSAIARELERRFQLLTEMLNEHDWECQKPKGQEVESYISTTFKAVFDNVPGQLSWRGLTDACRRWQEQAPDIQYNIHSAQTHVDMEAGEAVVYLEVTISGVGNVTLGGLSEAQWKRKCDGKWMWVHYMGIRGMGHNGGFV</sequence>
<organism evidence="2 3">
    <name type="scientific">Pseudocercospora eumusae</name>
    <dbReference type="NCBI Taxonomy" id="321146"/>
    <lineage>
        <taxon>Eukaryota</taxon>
        <taxon>Fungi</taxon>
        <taxon>Dikarya</taxon>
        <taxon>Ascomycota</taxon>
        <taxon>Pezizomycotina</taxon>
        <taxon>Dothideomycetes</taxon>
        <taxon>Dothideomycetidae</taxon>
        <taxon>Mycosphaerellales</taxon>
        <taxon>Mycosphaerellaceae</taxon>
        <taxon>Pseudocercospora</taxon>
    </lineage>
</organism>
<keyword evidence="3" id="KW-1185">Reference proteome</keyword>
<protein>
    <recommendedName>
        <fullName evidence="4">SnoaL-like domain-containing protein</fullName>
    </recommendedName>
</protein>
<accession>A0A139HT29</accession>